<proteinExistence type="predicted"/>
<gene>
    <name evidence="1" type="primary">INH1_1</name>
    <name evidence="1" type="ORF">LTR37_008999</name>
</gene>
<dbReference type="Proteomes" id="UP001281147">
    <property type="component" value="Unassembled WGS sequence"/>
</dbReference>
<keyword evidence="2" id="KW-1185">Reference proteome</keyword>
<reference evidence="1" key="1">
    <citation type="submission" date="2023-07" db="EMBL/GenBank/DDBJ databases">
        <title>Black Yeasts Isolated from many extreme environments.</title>
        <authorList>
            <person name="Coleine C."/>
            <person name="Stajich J.E."/>
            <person name="Selbmann L."/>
        </authorList>
    </citation>
    <scope>NUCLEOTIDE SEQUENCE</scope>
    <source>
        <strain evidence="1">CCFEE 5714</strain>
    </source>
</reference>
<comment type="caution">
    <text evidence="1">The sequence shown here is derived from an EMBL/GenBank/DDBJ whole genome shotgun (WGS) entry which is preliminary data.</text>
</comment>
<name>A0ACC3NA23_9PEZI</name>
<organism evidence="1 2">
    <name type="scientific">Vermiconidia calcicola</name>
    <dbReference type="NCBI Taxonomy" id="1690605"/>
    <lineage>
        <taxon>Eukaryota</taxon>
        <taxon>Fungi</taxon>
        <taxon>Dikarya</taxon>
        <taxon>Ascomycota</taxon>
        <taxon>Pezizomycotina</taxon>
        <taxon>Dothideomycetes</taxon>
        <taxon>Dothideomycetidae</taxon>
        <taxon>Mycosphaerellales</taxon>
        <taxon>Extremaceae</taxon>
        <taxon>Vermiconidia</taxon>
    </lineage>
</organism>
<protein>
    <submittedName>
        <fullName evidence="1">ATPase inhibitor</fullName>
    </submittedName>
</protein>
<dbReference type="EMBL" id="JAUTXU010000069">
    <property type="protein sequence ID" value="KAK3712556.1"/>
    <property type="molecule type" value="Genomic_DNA"/>
</dbReference>
<evidence type="ECO:0000313" key="1">
    <source>
        <dbReference type="EMBL" id="KAK3712556.1"/>
    </source>
</evidence>
<accession>A0ACC3NA23</accession>
<sequence length="104" mass="11791">MLLRTIRPIISPYNLNKLRPFATTAQCMAAGDTGSLRPGGERAGDSWSRREKAAEDLYIREREKQIMQMLRQKIADQEMKLAKDRAILSAMEDQYGHHAEGKAS</sequence>
<evidence type="ECO:0000313" key="2">
    <source>
        <dbReference type="Proteomes" id="UP001281147"/>
    </source>
</evidence>